<gene>
    <name evidence="2" type="primary">ydhC_4</name>
    <name evidence="2" type="ORF">NCTC9128_06767</name>
</gene>
<dbReference type="EMBL" id="UAWN01000016">
    <property type="protein sequence ID" value="SQC40758.1"/>
    <property type="molecule type" value="Genomic_DNA"/>
</dbReference>
<evidence type="ECO:0000256" key="1">
    <source>
        <dbReference type="SAM" id="Phobius"/>
    </source>
</evidence>
<dbReference type="Proteomes" id="UP000251088">
    <property type="component" value="Unassembled WGS sequence"/>
</dbReference>
<dbReference type="Gene3D" id="1.20.1720.10">
    <property type="entry name" value="Multidrug resistance protein D"/>
    <property type="match status" value="1"/>
</dbReference>
<dbReference type="AlphaFoldDB" id="A0A2X3EDV2"/>
<keyword evidence="1" id="KW-0472">Membrane</keyword>
<reference evidence="2 3" key="1">
    <citation type="submission" date="2018-06" db="EMBL/GenBank/DDBJ databases">
        <authorList>
            <consortium name="Pathogen Informatics"/>
            <person name="Doyle S."/>
        </authorList>
    </citation>
    <scope>NUCLEOTIDE SEQUENCE [LARGE SCALE GENOMIC DNA]</scope>
    <source>
        <strain evidence="2 3">NCTC9128</strain>
    </source>
</reference>
<protein>
    <submittedName>
        <fullName evidence="2">Inner membrane transport protein YdhC</fullName>
    </submittedName>
</protein>
<evidence type="ECO:0000313" key="2">
    <source>
        <dbReference type="EMBL" id="SQC40758.1"/>
    </source>
</evidence>
<name>A0A2X3EDV2_KLEPN</name>
<accession>A0A2X3EDV2</accession>
<feature type="transmembrane region" description="Helical" evidence="1">
    <location>
        <begin position="26"/>
        <end position="45"/>
    </location>
</feature>
<keyword evidence="1" id="KW-1133">Transmembrane helix</keyword>
<evidence type="ECO:0000313" key="3">
    <source>
        <dbReference type="Proteomes" id="UP000251088"/>
    </source>
</evidence>
<sequence length="93" mass="10036">MHSLHSAASYLYTNYENVMSQPGKGFLVWLAGLSVLGFLATDMYLPAFAAMQQDLNTSAASISASLSLFSPASRWASCSGDRCRTAMDVNRCC</sequence>
<organism evidence="2 3">
    <name type="scientific">Klebsiella pneumoniae</name>
    <dbReference type="NCBI Taxonomy" id="573"/>
    <lineage>
        <taxon>Bacteria</taxon>
        <taxon>Pseudomonadati</taxon>
        <taxon>Pseudomonadota</taxon>
        <taxon>Gammaproteobacteria</taxon>
        <taxon>Enterobacterales</taxon>
        <taxon>Enterobacteriaceae</taxon>
        <taxon>Klebsiella/Raoultella group</taxon>
        <taxon>Klebsiella</taxon>
        <taxon>Klebsiella pneumoniae complex</taxon>
    </lineage>
</organism>
<keyword evidence="1" id="KW-0812">Transmembrane</keyword>
<proteinExistence type="predicted"/>